<proteinExistence type="predicted"/>
<dbReference type="InterPro" id="IPR036426">
    <property type="entry name" value="Bulb-type_lectin_dom_sf"/>
</dbReference>
<name>A0AAD5GH97_AMBAR</name>
<dbReference type="Proteomes" id="UP001206925">
    <property type="component" value="Unassembled WGS sequence"/>
</dbReference>
<keyword evidence="2" id="KW-0325">Glycoprotein</keyword>
<dbReference type="SUPFAM" id="SSF51110">
    <property type="entry name" value="alpha-D-mannose-specific plant lectins"/>
    <property type="match status" value="1"/>
</dbReference>
<accession>A0AAD5GH97</accession>
<dbReference type="Pfam" id="PF01453">
    <property type="entry name" value="B_lectin"/>
    <property type="match status" value="1"/>
</dbReference>
<keyword evidence="5" id="KW-1185">Reference proteome</keyword>
<dbReference type="EMBL" id="JAMZMK010007957">
    <property type="protein sequence ID" value="KAI7742570.1"/>
    <property type="molecule type" value="Genomic_DNA"/>
</dbReference>
<evidence type="ECO:0000313" key="4">
    <source>
        <dbReference type="EMBL" id="KAI7742570.1"/>
    </source>
</evidence>
<keyword evidence="1" id="KW-0732">Signal</keyword>
<evidence type="ECO:0000313" key="5">
    <source>
        <dbReference type="Proteomes" id="UP001206925"/>
    </source>
</evidence>
<gene>
    <name evidence="4" type="ORF">M8C21_011604</name>
</gene>
<reference evidence="4" key="1">
    <citation type="submission" date="2022-06" db="EMBL/GenBank/DDBJ databases">
        <title>Uncovering the hologenomic basis of an extraordinary plant invasion.</title>
        <authorList>
            <person name="Bieker V.C."/>
            <person name="Martin M.D."/>
            <person name="Gilbert T."/>
            <person name="Hodgins K."/>
            <person name="Battlay P."/>
            <person name="Petersen B."/>
            <person name="Wilson J."/>
        </authorList>
    </citation>
    <scope>NUCLEOTIDE SEQUENCE</scope>
    <source>
        <strain evidence="4">AA19_3_7</strain>
        <tissue evidence="4">Leaf</tissue>
    </source>
</reference>
<dbReference type="InterPro" id="IPR001480">
    <property type="entry name" value="Bulb-type_lectin_dom"/>
</dbReference>
<protein>
    <recommendedName>
        <fullName evidence="3">Bulb-type lectin domain-containing protein</fullName>
    </recommendedName>
</protein>
<evidence type="ECO:0000256" key="1">
    <source>
        <dbReference type="ARBA" id="ARBA00022729"/>
    </source>
</evidence>
<organism evidence="4 5">
    <name type="scientific">Ambrosia artemisiifolia</name>
    <name type="common">Common ragweed</name>
    <dbReference type="NCBI Taxonomy" id="4212"/>
    <lineage>
        <taxon>Eukaryota</taxon>
        <taxon>Viridiplantae</taxon>
        <taxon>Streptophyta</taxon>
        <taxon>Embryophyta</taxon>
        <taxon>Tracheophyta</taxon>
        <taxon>Spermatophyta</taxon>
        <taxon>Magnoliopsida</taxon>
        <taxon>eudicotyledons</taxon>
        <taxon>Gunneridae</taxon>
        <taxon>Pentapetalae</taxon>
        <taxon>asterids</taxon>
        <taxon>campanulids</taxon>
        <taxon>Asterales</taxon>
        <taxon>Asteraceae</taxon>
        <taxon>Asteroideae</taxon>
        <taxon>Heliantheae alliance</taxon>
        <taxon>Heliantheae</taxon>
        <taxon>Ambrosia</taxon>
    </lineage>
</organism>
<dbReference type="Gene3D" id="2.90.10.30">
    <property type="match status" value="1"/>
</dbReference>
<evidence type="ECO:0000259" key="3">
    <source>
        <dbReference type="Pfam" id="PF01453"/>
    </source>
</evidence>
<sequence>MVPRGADVEEWRRVFVVTAPARASRHLTLGCLCQRAQEQLTFAAGVYTVRFCPPDGSLSIIKGFFGDLVDNYVGIWYTGDANPNKPVNLNTKGIPSLSTAGGTTLMKITDIQAGPNPNVTATLEVTGNLRLINEINKVVLWQSFDHPTNVLLPGMTREQDKIGP</sequence>
<feature type="domain" description="Bulb-type lectin" evidence="3">
    <location>
        <begin position="87"/>
        <end position="160"/>
    </location>
</feature>
<dbReference type="PANTHER" id="PTHR32444">
    <property type="entry name" value="BULB-TYPE LECTIN DOMAIN-CONTAINING PROTEIN"/>
    <property type="match status" value="1"/>
</dbReference>
<evidence type="ECO:0000256" key="2">
    <source>
        <dbReference type="ARBA" id="ARBA00023180"/>
    </source>
</evidence>
<comment type="caution">
    <text evidence="4">The sequence shown here is derived from an EMBL/GenBank/DDBJ whole genome shotgun (WGS) entry which is preliminary data.</text>
</comment>
<dbReference type="AlphaFoldDB" id="A0AAD5GH97"/>
<dbReference type="PANTHER" id="PTHR32444:SF118">
    <property type="entry name" value="OS09G0551150 PROTEIN"/>
    <property type="match status" value="1"/>
</dbReference>